<dbReference type="PANTHER" id="PTHR34220:SF11">
    <property type="entry name" value="SENSOR PROTEIN KINASE HPTS"/>
    <property type="match status" value="1"/>
</dbReference>
<dbReference type="InterPro" id="IPR003660">
    <property type="entry name" value="HAMP_dom"/>
</dbReference>
<dbReference type="SMART" id="SM00387">
    <property type="entry name" value="HATPase_c"/>
    <property type="match status" value="1"/>
</dbReference>
<dbReference type="InterPro" id="IPR010559">
    <property type="entry name" value="Sig_transdc_His_kin_internal"/>
</dbReference>
<keyword evidence="10" id="KW-0067">ATP-binding</keyword>
<evidence type="ECO:0000256" key="14">
    <source>
        <dbReference type="SAM" id="Phobius"/>
    </source>
</evidence>
<keyword evidence="5" id="KW-0597">Phosphoprotein</keyword>
<dbReference type="AlphaFoldDB" id="A0A1C1A3H3"/>
<keyword evidence="12" id="KW-0902">Two-component regulatory system</keyword>
<evidence type="ECO:0000256" key="1">
    <source>
        <dbReference type="ARBA" id="ARBA00000085"/>
    </source>
</evidence>
<dbReference type="PANTHER" id="PTHR34220">
    <property type="entry name" value="SENSOR HISTIDINE KINASE YPDA"/>
    <property type="match status" value="1"/>
</dbReference>
<dbReference type="SUPFAM" id="SSF55874">
    <property type="entry name" value="ATPase domain of HSP90 chaperone/DNA topoisomerase II/histidine kinase"/>
    <property type="match status" value="1"/>
</dbReference>
<evidence type="ECO:0000256" key="12">
    <source>
        <dbReference type="ARBA" id="ARBA00023012"/>
    </source>
</evidence>
<keyword evidence="8" id="KW-0547">Nucleotide-binding</keyword>
<dbReference type="InterPro" id="IPR005467">
    <property type="entry name" value="His_kinase_dom"/>
</dbReference>
<dbReference type="InterPro" id="IPR003594">
    <property type="entry name" value="HATPase_dom"/>
</dbReference>
<dbReference type="Gene3D" id="3.30.565.10">
    <property type="entry name" value="Histidine kinase-like ATPase, C-terminal domain"/>
    <property type="match status" value="1"/>
</dbReference>
<dbReference type="EC" id="2.7.13.3" evidence="3"/>
<dbReference type="OrthoDB" id="9776552at2"/>
<organism evidence="17 18">
    <name type="scientific">Paenibacillus pectinilyticus</name>
    <dbReference type="NCBI Taxonomy" id="512399"/>
    <lineage>
        <taxon>Bacteria</taxon>
        <taxon>Bacillati</taxon>
        <taxon>Bacillota</taxon>
        <taxon>Bacilli</taxon>
        <taxon>Bacillales</taxon>
        <taxon>Paenibacillaceae</taxon>
        <taxon>Paenibacillus</taxon>
    </lineage>
</organism>
<gene>
    <name evidence="17" type="ORF">A8709_13455</name>
</gene>
<feature type="domain" description="Histidine kinase" evidence="15">
    <location>
        <begin position="465"/>
        <end position="574"/>
    </location>
</feature>
<evidence type="ECO:0000259" key="15">
    <source>
        <dbReference type="PROSITE" id="PS50109"/>
    </source>
</evidence>
<keyword evidence="4" id="KW-1003">Cell membrane</keyword>
<reference evidence="18" key="1">
    <citation type="submission" date="2016-05" db="EMBL/GenBank/DDBJ databases">
        <title>Paenibacillus oryzae. sp. nov., isolated from the rice root.</title>
        <authorList>
            <person name="Zhang J."/>
            <person name="Zhang X."/>
        </authorList>
    </citation>
    <scope>NUCLEOTIDE SEQUENCE [LARGE SCALE GENOMIC DNA]</scope>
    <source>
        <strain evidence="18">KCTC13222</strain>
    </source>
</reference>
<dbReference type="SMART" id="SM00304">
    <property type="entry name" value="HAMP"/>
    <property type="match status" value="1"/>
</dbReference>
<dbReference type="Gene3D" id="3.30.450.20">
    <property type="entry name" value="PAS domain"/>
    <property type="match status" value="2"/>
</dbReference>
<evidence type="ECO:0000256" key="2">
    <source>
        <dbReference type="ARBA" id="ARBA00004651"/>
    </source>
</evidence>
<evidence type="ECO:0000313" key="17">
    <source>
        <dbReference type="EMBL" id="OCT15111.1"/>
    </source>
</evidence>
<dbReference type="EMBL" id="LYPC01000014">
    <property type="protein sequence ID" value="OCT15111.1"/>
    <property type="molecule type" value="Genomic_DNA"/>
</dbReference>
<dbReference type="Pfam" id="PF02518">
    <property type="entry name" value="HATPase_c"/>
    <property type="match status" value="1"/>
</dbReference>
<feature type="transmembrane region" description="Helical" evidence="14">
    <location>
        <begin position="12"/>
        <end position="32"/>
    </location>
</feature>
<dbReference type="GO" id="GO:0005886">
    <property type="term" value="C:plasma membrane"/>
    <property type="evidence" value="ECO:0007669"/>
    <property type="project" value="UniProtKB-SubCell"/>
</dbReference>
<dbReference type="PROSITE" id="PS50885">
    <property type="entry name" value="HAMP"/>
    <property type="match status" value="1"/>
</dbReference>
<evidence type="ECO:0000256" key="3">
    <source>
        <dbReference type="ARBA" id="ARBA00012438"/>
    </source>
</evidence>
<dbReference type="GO" id="GO:0005524">
    <property type="term" value="F:ATP binding"/>
    <property type="evidence" value="ECO:0007669"/>
    <property type="project" value="UniProtKB-KW"/>
</dbReference>
<evidence type="ECO:0000256" key="13">
    <source>
        <dbReference type="ARBA" id="ARBA00023136"/>
    </source>
</evidence>
<dbReference type="InterPro" id="IPR036890">
    <property type="entry name" value="HATPase_C_sf"/>
</dbReference>
<keyword evidence="13 14" id="KW-0472">Membrane</keyword>
<dbReference type="Pfam" id="PF06580">
    <property type="entry name" value="His_kinase"/>
    <property type="match status" value="1"/>
</dbReference>
<evidence type="ECO:0000256" key="9">
    <source>
        <dbReference type="ARBA" id="ARBA00022777"/>
    </source>
</evidence>
<evidence type="ECO:0000256" key="10">
    <source>
        <dbReference type="ARBA" id="ARBA00022840"/>
    </source>
</evidence>
<evidence type="ECO:0000259" key="16">
    <source>
        <dbReference type="PROSITE" id="PS50885"/>
    </source>
</evidence>
<sequence>MRFRISSLTFKLFIICFVFVFGSVLLLSQLSYRFVQNEVRANNDFFIKQMLTKVDQYINLSFSSLQTILFAIDSSYEPGAEQLESLKPELQQLFELNLNLVRNIYVIKQDTSIIGGSPLTPAFDEPNEQRIGLQQEAISNKFSTLTSQPYFSKQSGWTVTMEKYLHNSNPAAVIALDMDLNSINNTLLQINRDDLINLVIVDAKGTVIAGNLGEAGILNRVDHTFELGGISSKELVRLNRTFQFKSADNENWTATQLLGSKFGWTILSLNSESFTQRSLHNLEKYFILLVAIGLLLSAIVAAFVTRLVRKPLGYLMTKMNLIKQGYLDVPIIMNRKDEFGELSRTFDMMIKQIKELLTNLRSNRELKRELEMQVLQSQINPHFLYNTLGSIGNVVRLGMHDQVDPIIGSLIKILEYGIEDVTEKVTLREELLNVRDYIFIQNIRYNHTFEVKEEIEEGLLEFPVFRMLLQPIVENSLFHGYSGGRLQGEIWITAYREDEQIRIEVRDYGQGIDNDQRSQLLQPGTQKRPNKRKRIGLYNIHQRIQLNYGEKYGLDIESEIGKGTLIRATFPSKQPEGGILE</sequence>
<dbReference type="Proteomes" id="UP000093309">
    <property type="component" value="Unassembled WGS sequence"/>
</dbReference>
<keyword evidence="7 14" id="KW-0812">Transmembrane</keyword>
<dbReference type="PROSITE" id="PS50109">
    <property type="entry name" value="HIS_KIN"/>
    <property type="match status" value="1"/>
</dbReference>
<feature type="transmembrane region" description="Helical" evidence="14">
    <location>
        <begin position="285"/>
        <end position="308"/>
    </location>
</feature>
<dbReference type="Pfam" id="PF00672">
    <property type="entry name" value="HAMP"/>
    <property type="match status" value="1"/>
</dbReference>
<protein>
    <recommendedName>
        <fullName evidence="3">histidine kinase</fullName>
        <ecNumber evidence="3">2.7.13.3</ecNumber>
    </recommendedName>
</protein>
<comment type="caution">
    <text evidence="17">The sequence shown here is derived from an EMBL/GenBank/DDBJ whole genome shotgun (WGS) entry which is preliminary data.</text>
</comment>
<keyword evidence="6" id="KW-0808">Transferase</keyword>
<dbReference type="CDD" id="cd06225">
    <property type="entry name" value="HAMP"/>
    <property type="match status" value="1"/>
</dbReference>
<comment type="catalytic activity">
    <reaction evidence="1">
        <text>ATP + protein L-histidine = ADP + protein N-phospho-L-histidine.</text>
        <dbReference type="EC" id="2.7.13.3"/>
    </reaction>
</comment>
<evidence type="ECO:0000256" key="8">
    <source>
        <dbReference type="ARBA" id="ARBA00022741"/>
    </source>
</evidence>
<keyword evidence="11 14" id="KW-1133">Transmembrane helix</keyword>
<dbReference type="STRING" id="512399.A8709_13455"/>
<name>A0A1C1A3H3_9BACL</name>
<evidence type="ECO:0000256" key="7">
    <source>
        <dbReference type="ARBA" id="ARBA00022692"/>
    </source>
</evidence>
<evidence type="ECO:0000256" key="4">
    <source>
        <dbReference type="ARBA" id="ARBA00022475"/>
    </source>
</evidence>
<evidence type="ECO:0000256" key="11">
    <source>
        <dbReference type="ARBA" id="ARBA00022989"/>
    </source>
</evidence>
<dbReference type="Gene3D" id="6.10.340.10">
    <property type="match status" value="1"/>
</dbReference>
<dbReference type="RefSeq" id="WP_065852021.1">
    <property type="nucleotide sequence ID" value="NZ_LYPC01000014.1"/>
</dbReference>
<dbReference type="GO" id="GO:0000155">
    <property type="term" value="F:phosphorelay sensor kinase activity"/>
    <property type="evidence" value="ECO:0007669"/>
    <property type="project" value="InterPro"/>
</dbReference>
<comment type="subcellular location">
    <subcellularLocation>
        <location evidence="2">Cell membrane</location>
        <topology evidence="2">Multi-pass membrane protein</topology>
    </subcellularLocation>
</comment>
<keyword evidence="18" id="KW-1185">Reference proteome</keyword>
<evidence type="ECO:0000256" key="6">
    <source>
        <dbReference type="ARBA" id="ARBA00022679"/>
    </source>
</evidence>
<evidence type="ECO:0000313" key="18">
    <source>
        <dbReference type="Proteomes" id="UP000093309"/>
    </source>
</evidence>
<evidence type="ECO:0000256" key="5">
    <source>
        <dbReference type="ARBA" id="ARBA00022553"/>
    </source>
</evidence>
<dbReference type="SUPFAM" id="SSF158472">
    <property type="entry name" value="HAMP domain-like"/>
    <property type="match status" value="1"/>
</dbReference>
<accession>A0A1C1A3H3</accession>
<proteinExistence type="predicted"/>
<keyword evidence="9" id="KW-0418">Kinase</keyword>
<feature type="domain" description="HAMP" evidence="16">
    <location>
        <begin position="306"/>
        <end position="358"/>
    </location>
</feature>
<dbReference type="InterPro" id="IPR050640">
    <property type="entry name" value="Bact_2-comp_sensor_kinase"/>
</dbReference>